<dbReference type="InParanoid" id="A0A2P5FNB2"/>
<dbReference type="FunFam" id="3.40.50.300:FF:000856">
    <property type="entry name" value="AFG1-like ATPase isoform X1"/>
    <property type="match status" value="1"/>
</dbReference>
<dbReference type="Proteomes" id="UP000237000">
    <property type="component" value="Unassembled WGS sequence"/>
</dbReference>
<dbReference type="OrthoDB" id="548867at2759"/>
<dbReference type="STRING" id="63057.A0A2P5FNB2"/>
<dbReference type="FunCoup" id="A0A2P5FNB2">
    <property type="interactions" value="2136"/>
</dbReference>
<dbReference type="GO" id="GO:0005524">
    <property type="term" value="F:ATP binding"/>
    <property type="evidence" value="ECO:0007669"/>
    <property type="project" value="UniProtKB-KW"/>
</dbReference>
<keyword evidence="2" id="KW-0547">Nucleotide-binding</keyword>
<evidence type="ECO:0000313" key="5">
    <source>
        <dbReference type="Proteomes" id="UP000237000"/>
    </source>
</evidence>
<reference evidence="5" key="1">
    <citation type="submission" date="2016-06" db="EMBL/GenBank/DDBJ databases">
        <title>Parallel loss of symbiosis genes in relatives of nitrogen-fixing non-legume Parasponia.</title>
        <authorList>
            <person name="Van Velzen R."/>
            <person name="Holmer R."/>
            <person name="Bu F."/>
            <person name="Rutten L."/>
            <person name="Van Zeijl A."/>
            <person name="Liu W."/>
            <person name="Santuari L."/>
            <person name="Cao Q."/>
            <person name="Sharma T."/>
            <person name="Shen D."/>
            <person name="Roswanjaya Y."/>
            <person name="Wardhani T."/>
            <person name="Kalhor M.S."/>
            <person name="Jansen J."/>
            <person name="Van den Hoogen J."/>
            <person name="Gungor B."/>
            <person name="Hartog M."/>
            <person name="Hontelez J."/>
            <person name="Verver J."/>
            <person name="Yang W.-C."/>
            <person name="Schijlen E."/>
            <person name="Repin R."/>
            <person name="Schilthuizen M."/>
            <person name="Schranz E."/>
            <person name="Heidstra R."/>
            <person name="Miyata K."/>
            <person name="Fedorova E."/>
            <person name="Kohlen W."/>
            <person name="Bisseling T."/>
            <person name="Smit S."/>
            <person name="Geurts R."/>
        </authorList>
    </citation>
    <scope>NUCLEOTIDE SEQUENCE [LARGE SCALE GENOMIC DNA]</scope>
    <source>
        <strain evidence="5">cv. RG33-2</strain>
    </source>
</reference>
<dbReference type="AlphaFoldDB" id="A0A2P5FNB2"/>
<dbReference type="GO" id="GO:0009507">
    <property type="term" value="C:chloroplast"/>
    <property type="evidence" value="ECO:0007669"/>
    <property type="project" value="TreeGrafter"/>
</dbReference>
<dbReference type="NCBIfam" id="NF040713">
    <property type="entry name" value="ZapE"/>
    <property type="match status" value="1"/>
</dbReference>
<evidence type="ECO:0000256" key="3">
    <source>
        <dbReference type="ARBA" id="ARBA00022840"/>
    </source>
</evidence>
<dbReference type="Gene3D" id="3.40.50.300">
    <property type="entry name" value="P-loop containing nucleotide triphosphate hydrolases"/>
    <property type="match status" value="1"/>
</dbReference>
<dbReference type="EMBL" id="JXTC01000019">
    <property type="protein sequence ID" value="PON99285.1"/>
    <property type="molecule type" value="Genomic_DNA"/>
</dbReference>
<dbReference type="InterPro" id="IPR005654">
    <property type="entry name" value="ATPase_AFG1-like"/>
</dbReference>
<keyword evidence="5" id="KW-1185">Reference proteome</keyword>
<evidence type="ECO:0000256" key="2">
    <source>
        <dbReference type="ARBA" id="ARBA00022741"/>
    </source>
</evidence>
<dbReference type="Pfam" id="PF03969">
    <property type="entry name" value="AFG1_ATPase"/>
    <property type="match status" value="1"/>
</dbReference>
<comment type="caution">
    <text evidence="4">The sequence shown here is derived from an EMBL/GenBank/DDBJ whole genome shotgun (WGS) entry which is preliminary data.</text>
</comment>
<evidence type="ECO:0000313" key="4">
    <source>
        <dbReference type="EMBL" id="PON99285.1"/>
    </source>
</evidence>
<dbReference type="GO" id="GO:0016887">
    <property type="term" value="F:ATP hydrolysis activity"/>
    <property type="evidence" value="ECO:0007669"/>
    <property type="project" value="InterPro"/>
</dbReference>
<comment type="similarity">
    <text evidence="1">Belongs to the AFG1 ATPase family.</text>
</comment>
<protein>
    <submittedName>
        <fullName evidence="4">ATPase, AFG1-like</fullName>
    </submittedName>
</protein>
<evidence type="ECO:0000256" key="1">
    <source>
        <dbReference type="ARBA" id="ARBA00010322"/>
    </source>
</evidence>
<dbReference type="GO" id="GO:0005739">
    <property type="term" value="C:mitochondrion"/>
    <property type="evidence" value="ECO:0007669"/>
    <property type="project" value="TreeGrafter"/>
</dbReference>
<organism evidence="4 5">
    <name type="scientific">Trema orientale</name>
    <name type="common">Charcoal tree</name>
    <name type="synonym">Celtis orientalis</name>
    <dbReference type="NCBI Taxonomy" id="63057"/>
    <lineage>
        <taxon>Eukaryota</taxon>
        <taxon>Viridiplantae</taxon>
        <taxon>Streptophyta</taxon>
        <taxon>Embryophyta</taxon>
        <taxon>Tracheophyta</taxon>
        <taxon>Spermatophyta</taxon>
        <taxon>Magnoliopsida</taxon>
        <taxon>eudicotyledons</taxon>
        <taxon>Gunneridae</taxon>
        <taxon>Pentapetalae</taxon>
        <taxon>rosids</taxon>
        <taxon>fabids</taxon>
        <taxon>Rosales</taxon>
        <taxon>Cannabaceae</taxon>
        <taxon>Trema</taxon>
    </lineage>
</organism>
<proteinExistence type="inferred from homology"/>
<accession>A0A2P5FNB2</accession>
<dbReference type="SUPFAM" id="SSF52540">
    <property type="entry name" value="P-loop containing nucleoside triphosphate hydrolases"/>
    <property type="match status" value="1"/>
</dbReference>
<dbReference type="InterPro" id="IPR027417">
    <property type="entry name" value="P-loop_NTPase"/>
</dbReference>
<keyword evidence="3" id="KW-0067">ATP-binding</keyword>
<dbReference type="PANTHER" id="PTHR12169:SF29">
    <property type="entry name" value="AFG1-LIKE ATPASE FAMILY PROTEIN"/>
    <property type="match status" value="1"/>
</dbReference>
<sequence length="496" mass="56315">MRGIARPIRHFRSVFQHQRNDYSSGLVSCRRQLIDISSGSAYKLRKDAETHRFRDPTFMISRAYSAEAVKVANGEKNRAGPLIEYERRTASGELVDGDTCQLGTLRELQRLYDELVESADACRLDRYTASEKGGRSRWLWSRFMPQSSYSPVKGLYLYGGVGTGKTMLMDLFFDQLPCSWRKKRIHFHDFMLNVHSRLQKHKGVADPLEVVAAEISDEALLLCLDEFMVTDVADALILNRLFGHLFSDGVILVATSNRAPDNLYEGGLQRDLFLPFISTLKERCIVHQIGSSVDYRKMTSAQQGFYFIGKDLSNFLKKKFEELVGEHKAIPQEVELVMGRTLQVPLGANGCAYFPFKELCDRPLGAADYFGLFKNFHTLALDGVPIFGLYNRPAAFRFVTLVDVMYENRARLLCTAEGTPIQLFERIVTIADAQNMAPRTSSRSRKNDDSDLCVDNELGFAKDRIISRLTEMNSKEYLEHHAAMLAEKPPLREVVN</sequence>
<dbReference type="PANTHER" id="PTHR12169">
    <property type="entry name" value="ATPASE N2B"/>
    <property type="match status" value="1"/>
</dbReference>
<gene>
    <name evidence="4" type="ORF">TorRG33x02_048280</name>
</gene>
<name>A0A2P5FNB2_TREOI</name>